<evidence type="ECO:0000256" key="7">
    <source>
        <dbReference type="SAM" id="Phobius"/>
    </source>
</evidence>
<dbReference type="AlphaFoldDB" id="A0A8J7K5Y4"/>
<keyword evidence="10" id="KW-1185">Reference proteome</keyword>
<dbReference type="Proteomes" id="UP000640333">
    <property type="component" value="Unassembled WGS sequence"/>
</dbReference>
<dbReference type="SUPFAM" id="SSF58104">
    <property type="entry name" value="Methyl-accepting chemotaxis protein (MCP) signaling domain"/>
    <property type="match status" value="1"/>
</dbReference>
<gene>
    <name evidence="9" type="ORF">IOQ59_02750</name>
</gene>
<dbReference type="RefSeq" id="WP_193951729.1">
    <property type="nucleotide sequence ID" value="NZ_JADEYS010000002.1"/>
</dbReference>
<proteinExistence type="predicted"/>
<evidence type="ECO:0000256" key="2">
    <source>
        <dbReference type="ARBA" id="ARBA00022692"/>
    </source>
</evidence>
<evidence type="ECO:0000313" key="10">
    <source>
        <dbReference type="Proteomes" id="UP000640333"/>
    </source>
</evidence>
<organism evidence="9 10">
    <name type="scientific">Pontibacterium sinense</name>
    <dbReference type="NCBI Taxonomy" id="2781979"/>
    <lineage>
        <taxon>Bacteria</taxon>
        <taxon>Pseudomonadati</taxon>
        <taxon>Pseudomonadota</taxon>
        <taxon>Gammaproteobacteria</taxon>
        <taxon>Oceanospirillales</taxon>
        <taxon>Oceanospirillaceae</taxon>
        <taxon>Pontibacterium</taxon>
    </lineage>
</organism>
<dbReference type="EMBL" id="JADEYS010000002">
    <property type="protein sequence ID" value="MBE9396176.1"/>
    <property type="molecule type" value="Genomic_DNA"/>
</dbReference>
<feature type="transmembrane region" description="Helical" evidence="7">
    <location>
        <begin position="21"/>
        <end position="41"/>
    </location>
</feature>
<evidence type="ECO:0000313" key="9">
    <source>
        <dbReference type="EMBL" id="MBE9396176.1"/>
    </source>
</evidence>
<dbReference type="SMART" id="SM00283">
    <property type="entry name" value="MA"/>
    <property type="match status" value="1"/>
</dbReference>
<dbReference type="Gene3D" id="1.20.120.30">
    <property type="entry name" value="Aspartate receptor, ligand-binding domain"/>
    <property type="match status" value="1"/>
</dbReference>
<keyword evidence="5 6" id="KW-0807">Transducer</keyword>
<evidence type="ECO:0000256" key="6">
    <source>
        <dbReference type="PROSITE-ProRule" id="PRU00284"/>
    </source>
</evidence>
<sequence>MNKQKNYQNGTSQGIPMLRTRNLIISSSIPILTAATCLTVILTSGLYWWLLIPLGFAIGLGIYTYVSHSHAIDGLERIFFTLKEANKGNLSGRITRMAGLGEVGMVAWELNDLLDRVESYLREVDSCFKHVSEGNYDRLALYKGLPGQLRQSLIRINESLEKMQAGQEFLAANALHSELHNLNTGHLIRNLKLTQADLVKISDEMAQVEGIATRNGEVADNSQSAVNAMATSLENISGNIESVSSVIHQLEQDSKRVTESLSIITDIADQTSLLALNAAIEAARAGEQGRGFAVVADEVKALSNRTKEAAIDVSQTIDSFSQRVQEMVEQSESSTRAASEVTEKIEDFRHQFSEIASSAEDTKRYVSYAKDRTFGSLAKADHVIFKQNGYLALDTSENRDPEIAAISTTHTECRLGKWYYEGFGQEEFRHTSSYQALELPHAAVHHAVQQAVSLRDENWQKHAEVREKIVDAMRNAEEESYKILQYIDDMIEERHSIDGSGQR</sequence>
<feature type="domain" description="Methyl-accepting transducer" evidence="8">
    <location>
        <begin position="196"/>
        <end position="380"/>
    </location>
</feature>
<evidence type="ECO:0000259" key="8">
    <source>
        <dbReference type="PROSITE" id="PS50111"/>
    </source>
</evidence>
<dbReference type="InterPro" id="IPR004089">
    <property type="entry name" value="MCPsignal_dom"/>
</dbReference>
<dbReference type="PANTHER" id="PTHR32089:SF119">
    <property type="entry name" value="METHYL-ACCEPTING CHEMOTAXIS PROTEIN CTPL"/>
    <property type="match status" value="1"/>
</dbReference>
<name>A0A8J7K5Y4_9GAMM</name>
<dbReference type="Gene3D" id="1.10.287.950">
    <property type="entry name" value="Methyl-accepting chemotaxis protein"/>
    <property type="match status" value="1"/>
</dbReference>
<dbReference type="GO" id="GO:0016020">
    <property type="term" value="C:membrane"/>
    <property type="evidence" value="ECO:0007669"/>
    <property type="project" value="UniProtKB-SubCell"/>
</dbReference>
<comment type="caution">
    <text evidence="9">The sequence shown here is derived from an EMBL/GenBank/DDBJ whole genome shotgun (WGS) entry which is preliminary data.</text>
</comment>
<dbReference type="GO" id="GO:0006935">
    <property type="term" value="P:chemotaxis"/>
    <property type="evidence" value="ECO:0007669"/>
    <property type="project" value="UniProtKB-ARBA"/>
</dbReference>
<evidence type="ECO:0000256" key="5">
    <source>
        <dbReference type="ARBA" id="ARBA00023224"/>
    </source>
</evidence>
<evidence type="ECO:0000256" key="3">
    <source>
        <dbReference type="ARBA" id="ARBA00022989"/>
    </source>
</evidence>
<accession>A0A8J7K5Y4</accession>
<dbReference type="PROSITE" id="PS50111">
    <property type="entry name" value="CHEMOTAXIS_TRANSDUC_2"/>
    <property type="match status" value="1"/>
</dbReference>
<dbReference type="Pfam" id="PF13682">
    <property type="entry name" value="CZB"/>
    <property type="match status" value="1"/>
</dbReference>
<keyword evidence="3 7" id="KW-1133">Transmembrane helix</keyword>
<reference evidence="9" key="1">
    <citation type="submission" date="2020-10" db="EMBL/GenBank/DDBJ databases">
        <title>Bacterium isolated from coastal waters sediment.</title>
        <authorList>
            <person name="Chen R.-J."/>
            <person name="Lu D.-C."/>
            <person name="Zhu K.-L."/>
            <person name="Du Z.-J."/>
        </authorList>
    </citation>
    <scope>NUCLEOTIDE SEQUENCE</scope>
    <source>
        <strain evidence="9">N1Y112</strain>
    </source>
</reference>
<dbReference type="InterPro" id="IPR025991">
    <property type="entry name" value="Chemoreceptor_zinc-bind_dom"/>
</dbReference>
<evidence type="ECO:0000256" key="4">
    <source>
        <dbReference type="ARBA" id="ARBA00023136"/>
    </source>
</evidence>
<keyword evidence="4 7" id="KW-0472">Membrane</keyword>
<comment type="subcellular location">
    <subcellularLocation>
        <location evidence="1">Membrane</location>
        <topology evidence="1">Multi-pass membrane protein</topology>
    </subcellularLocation>
</comment>
<dbReference type="Pfam" id="PF00015">
    <property type="entry name" value="MCPsignal"/>
    <property type="match status" value="1"/>
</dbReference>
<dbReference type="PANTHER" id="PTHR32089">
    <property type="entry name" value="METHYL-ACCEPTING CHEMOTAXIS PROTEIN MCPB"/>
    <property type="match status" value="1"/>
</dbReference>
<dbReference type="GO" id="GO:0007165">
    <property type="term" value="P:signal transduction"/>
    <property type="evidence" value="ECO:0007669"/>
    <property type="project" value="UniProtKB-KW"/>
</dbReference>
<protein>
    <submittedName>
        <fullName evidence="9">CZB domain-containing protein</fullName>
    </submittedName>
</protein>
<keyword evidence="2 7" id="KW-0812">Transmembrane</keyword>
<evidence type="ECO:0000256" key="1">
    <source>
        <dbReference type="ARBA" id="ARBA00004141"/>
    </source>
</evidence>